<dbReference type="HAMAP" id="MF_00165">
    <property type="entry name" value="Thymidylate_kinase"/>
    <property type="match status" value="1"/>
</dbReference>
<proteinExistence type="inferred from homology"/>
<evidence type="ECO:0000256" key="6">
    <source>
        <dbReference type="ARBA" id="ARBA00022840"/>
    </source>
</evidence>
<dbReference type="Proteomes" id="UP000177565">
    <property type="component" value="Unassembled WGS sequence"/>
</dbReference>
<dbReference type="STRING" id="1802312.A3C06_04490"/>
<dbReference type="Pfam" id="PF02223">
    <property type="entry name" value="Thymidylate_kin"/>
    <property type="match status" value="1"/>
</dbReference>
<gene>
    <name evidence="8" type="primary">tmk</name>
    <name evidence="10" type="ORF">A3C06_04490</name>
</gene>
<dbReference type="GO" id="GO:0006233">
    <property type="term" value="P:dTDP biosynthetic process"/>
    <property type="evidence" value="ECO:0007669"/>
    <property type="project" value="InterPro"/>
</dbReference>
<feature type="binding site" evidence="8">
    <location>
        <begin position="11"/>
        <end position="18"/>
    </location>
    <ligand>
        <name>ATP</name>
        <dbReference type="ChEBI" id="CHEBI:30616"/>
    </ligand>
</feature>
<dbReference type="GO" id="GO:0005829">
    <property type="term" value="C:cytosol"/>
    <property type="evidence" value="ECO:0007669"/>
    <property type="project" value="TreeGrafter"/>
</dbReference>
<sequence>MHRGKFIVIDGGEGAGKTSILATAKKFFGSAILTTREAGGTPFAEHIRDITHREEYKNICAESFFGLIWAARADHVKSKIAPALNGGISVISDRFDSSTYAYQLYGQDGRHLEKLFWKTREVFLNSAIPDLYVFLDVAPEIGLRRISKRVGEKTHFDNRDLDFHRRVHKGFRAFFKKVPHKVIDASQPLEKVADDFLAIVETVIKQ</sequence>
<evidence type="ECO:0000256" key="4">
    <source>
        <dbReference type="ARBA" id="ARBA00022741"/>
    </source>
</evidence>
<dbReference type="InterPro" id="IPR018095">
    <property type="entry name" value="Thymidylate_kin_CS"/>
</dbReference>
<organism evidence="10 11">
    <name type="scientific">Candidatus Taylorbacteria bacterium RIFCSPHIGHO2_02_FULL_46_13</name>
    <dbReference type="NCBI Taxonomy" id="1802312"/>
    <lineage>
        <taxon>Bacteria</taxon>
        <taxon>Candidatus Tayloriibacteriota</taxon>
    </lineage>
</organism>
<dbReference type="PANTHER" id="PTHR10344:SF4">
    <property type="entry name" value="UMP-CMP KINASE 2, MITOCHONDRIAL"/>
    <property type="match status" value="1"/>
</dbReference>
<dbReference type="EMBL" id="MHRQ01000013">
    <property type="protein sequence ID" value="OHA26996.1"/>
    <property type="molecule type" value="Genomic_DNA"/>
</dbReference>
<evidence type="ECO:0000256" key="3">
    <source>
        <dbReference type="ARBA" id="ARBA00022727"/>
    </source>
</evidence>
<evidence type="ECO:0000256" key="5">
    <source>
        <dbReference type="ARBA" id="ARBA00022777"/>
    </source>
</evidence>
<evidence type="ECO:0000313" key="10">
    <source>
        <dbReference type="EMBL" id="OHA26996.1"/>
    </source>
</evidence>
<evidence type="ECO:0000256" key="8">
    <source>
        <dbReference type="HAMAP-Rule" id="MF_00165"/>
    </source>
</evidence>
<accession>A0A1G2MSZ4</accession>
<keyword evidence="5 8" id="KW-0418">Kinase</keyword>
<dbReference type="EC" id="2.7.4.9" evidence="8"/>
<comment type="caution">
    <text evidence="10">The sequence shown here is derived from an EMBL/GenBank/DDBJ whole genome shotgun (WGS) entry which is preliminary data.</text>
</comment>
<keyword evidence="2 8" id="KW-0808">Transferase</keyword>
<feature type="domain" description="Thymidylate kinase-like" evidence="9">
    <location>
        <begin position="9"/>
        <end position="194"/>
    </location>
</feature>
<dbReference type="InterPro" id="IPR039430">
    <property type="entry name" value="Thymidylate_kin-like_dom"/>
</dbReference>
<dbReference type="Gene3D" id="3.40.50.300">
    <property type="entry name" value="P-loop containing nucleotide triphosphate hydrolases"/>
    <property type="match status" value="1"/>
</dbReference>
<comment type="catalytic activity">
    <reaction evidence="7 8">
        <text>dTMP + ATP = dTDP + ADP</text>
        <dbReference type="Rhea" id="RHEA:13517"/>
        <dbReference type="ChEBI" id="CHEBI:30616"/>
        <dbReference type="ChEBI" id="CHEBI:58369"/>
        <dbReference type="ChEBI" id="CHEBI:63528"/>
        <dbReference type="ChEBI" id="CHEBI:456216"/>
        <dbReference type="EC" id="2.7.4.9"/>
    </reaction>
</comment>
<dbReference type="AlphaFoldDB" id="A0A1G2MSZ4"/>
<evidence type="ECO:0000259" key="9">
    <source>
        <dbReference type="Pfam" id="PF02223"/>
    </source>
</evidence>
<dbReference type="InterPro" id="IPR018094">
    <property type="entry name" value="Thymidylate_kinase"/>
</dbReference>
<comment type="function">
    <text evidence="8">Phosphorylation of dTMP to form dTDP in both de novo and salvage pathways of dTTP synthesis.</text>
</comment>
<name>A0A1G2MSZ4_9BACT</name>
<dbReference type="PROSITE" id="PS01331">
    <property type="entry name" value="THYMIDYLATE_KINASE"/>
    <property type="match status" value="1"/>
</dbReference>
<dbReference type="SUPFAM" id="SSF52540">
    <property type="entry name" value="P-loop containing nucleoside triphosphate hydrolases"/>
    <property type="match status" value="1"/>
</dbReference>
<evidence type="ECO:0000256" key="2">
    <source>
        <dbReference type="ARBA" id="ARBA00022679"/>
    </source>
</evidence>
<keyword evidence="3 8" id="KW-0545">Nucleotide biosynthesis</keyword>
<keyword evidence="4 8" id="KW-0547">Nucleotide-binding</keyword>
<dbReference type="InterPro" id="IPR027417">
    <property type="entry name" value="P-loop_NTPase"/>
</dbReference>
<reference evidence="10 11" key="1">
    <citation type="journal article" date="2016" name="Nat. Commun.">
        <title>Thousands of microbial genomes shed light on interconnected biogeochemical processes in an aquifer system.</title>
        <authorList>
            <person name="Anantharaman K."/>
            <person name="Brown C.T."/>
            <person name="Hug L.A."/>
            <person name="Sharon I."/>
            <person name="Castelle C.J."/>
            <person name="Probst A.J."/>
            <person name="Thomas B.C."/>
            <person name="Singh A."/>
            <person name="Wilkins M.J."/>
            <person name="Karaoz U."/>
            <person name="Brodie E.L."/>
            <person name="Williams K.H."/>
            <person name="Hubbard S.S."/>
            <person name="Banfield J.F."/>
        </authorList>
    </citation>
    <scope>NUCLEOTIDE SEQUENCE [LARGE SCALE GENOMIC DNA]</scope>
</reference>
<dbReference type="GO" id="GO:0006235">
    <property type="term" value="P:dTTP biosynthetic process"/>
    <property type="evidence" value="ECO:0007669"/>
    <property type="project" value="UniProtKB-UniRule"/>
</dbReference>
<dbReference type="GO" id="GO:0004798">
    <property type="term" value="F:dTMP kinase activity"/>
    <property type="evidence" value="ECO:0007669"/>
    <property type="project" value="UniProtKB-UniRule"/>
</dbReference>
<dbReference type="GO" id="GO:0005524">
    <property type="term" value="F:ATP binding"/>
    <property type="evidence" value="ECO:0007669"/>
    <property type="project" value="UniProtKB-UniRule"/>
</dbReference>
<dbReference type="CDD" id="cd01672">
    <property type="entry name" value="TMPK"/>
    <property type="match status" value="1"/>
</dbReference>
<evidence type="ECO:0000256" key="1">
    <source>
        <dbReference type="ARBA" id="ARBA00009776"/>
    </source>
</evidence>
<dbReference type="NCBIfam" id="TIGR00041">
    <property type="entry name" value="DTMP_kinase"/>
    <property type="match status" value="1"/>
</dbReference>
<evidence type="ECO:0000256" key="7">
    <source>
        <dbReference type="ARBA" id="ARBA00048743"/>
    </source>
</evidence>
<comment type="similarity">
    <text evidence="1 8">Belongs to the thymidylate kinase family.</text>
</comment>
<keyword evidence="6 8" id="KW-0067">ATP-binding</keyword>
<protein>
    <recommendedName>
        <fullName evidence="8">Thymidylate kinase</fullName>
        <ecNumber evidence="8">2.7.4.9</ecNumber>
    </recommendedName>
    <alternativeName>
        <fullName evidence="8">dTMP kinase</fullName>
    </alternativeName>
</protein>
<dbReference type="PANTHER" id="PTHR10344">
    <property type="entry name" value="THYMIDYLATE KINASE"/>
    <property type="match status" value="1"/>
</dbReference>
<evidence type="ECO:0000313" key="11">
    <source>
        <dbReference type="Proteomes" id="UP000177565"/>
    </source>
</evidence>
<dbReference type="GO" id="GO:0006227">
    <property type="term" value="P:dUDP biosynthetic process"/>
    <property type="evidence" value="ECO:0007669"/>
    <property type="project" value="TreeGrafter"/>
</dbReference>